<dbReference type="Proteomes" id="UP000433575">
    <property type="component" value="Unassembled WGS sequence"/>
</dbReference>
<dbReference type="RefSeq" id="WP_154237953.1">
    <property type="nucleotide sequence ID" value="NZ_CALJPI010000161.1"/>
</dbReference>
<protein>
    <submittedName>
        <fullName evidence="2">GNAT family N-acetyltransferase</fullName>
    </submittedName>
</protein>
<comment type="caution">
    <text evidence="2">The sequence shown here is derived from an EMBL/GenBank/DDBJ whole genome shotgun (WGS) entry which is preliminary data.</text>
</comment>
<organism evidence="2 4">
    <name type="scientific">Holdemania massiliensis</name>
    <dbReference type="NCBI Taxonomy" id="1468449"/>
    <lineage>
        <taxon>Bacteria</taxon>
        <taxon>Bacillati</taxon>
        <taxon>Bacillota</taxon>
        <taxon>Erysipelotrichia</taxon>
        <taxon>Erysipelotrichales</taxon>
        <taxon>Erysipelotrichaceae</taxon>
        <taxon>Holdemania</taxon>
    </lineage>
</organism>
<dbReference type="AlphaFoldDB" id="A0A6N7S4C7"/>
<dbReference type="Gene3D" id="3.40.630.30">
    <property type="match status" value="1"/>
</dbReference>
<evidence type="ECO:0000313" key="3">
    <source>
        <dbReference type="EMBL" id="MSC32707.1"/>
    </source>
</evidence>
<evidence type="ECO:0000313" key="4">
    <source>
        <dbReference type="Proteomes" id="UP000433575"/>
    </source>
</evidence>
<dbReference type="GO" id="GO:0016747">
    <property type="term" value="F:acyltransferase activity, transferring groups other than amino-acyl groups"/>
    <property type="evidence" value="ECO:0007669"/>
    <property type="project" value="InterPro"/>
</dbReference>
<dbReference type="InterPro" id="IPR016181">
    <property type="entry name" value="Acyl_CoA_acyltransferase"/>
</dbReference>
<dbReference type="Proteomes" id="UP000480929">
    <property type="component" value="Unassembled WGS sequence"/>
</dbReference>
<keyword evidence="2" id="KW-0808">Transferase</keyword>
<gene>
    <name evidence="3" type="ORF">GKD88_06200</name>
    <name evidence="2" type="ORF">GKE08_03415</name>
</gene>
<dbReference type="OrthoDB" id="9797989at2"/>
<proteinExistence type="predicted"/>
<dbReference type="SUPFAM" id="SSF55729">
    <property type="entry name" value="Acyl-CoA N-acyltransferases (Nat)"/>
    <property type="match status" value="1"/>
</dbReference>
<evidence type="ECO:0000313" key="2">
    <source>
        <dbReference type="EMBL" id="MSA88368.1"/>
    </source>
</evidence>
<name>A0A6N7S4C7_9FIRM</name>
<keyword evidence="5" id="KW-1185">Reference proteome</keyword>
<feature type="domain" description="N-acetyltransferase" evidence="1">
    <location>
        <begin position="2"/>
        <end position="168"/>
    </location>
</feature>
<dbReference type="CDD" id="cd04301">
    <property type="entry name" value="NAT_SF"/>
    <property type="match status" value="1"/>
</dbReference>
<dbReference type="EMBL" id="WKPJ01000003">
    <property type="protein sequence ID" value="MSA88368.1"/>
    <property type="molecule type" value="Genomic_DNA"/>
</dbReference>
<dbReference type="PANTHER" id="PTHR39173:SF1">
    <property type="entry name" value="ACETYLTRANSFERASE"/>
    <property type="match status" value="1"/>
</dbReference>
<dbReference type="InterPro" id="IPR000182">
    <property type="entry name" value="GNAT_dom"/>
</dbReference>
<dbReference type="EMBL" id="WKPI01000007">
    <property type="protein sequence ID" value="MSC32707.1"/>
    <property type="molecule type" value="Genomic_DNA"/>
</dbReference>
<dbReference type="PANTHER" id="PTHR39173">
    <property type="entry name" value="ACETYLTRANSFERASE"/>
    <property type="match status" value="1"/>
</dbReference>
<evidence type="ECO:0000313" key="5">
    <source>
        <dbReference type="Proteomes" id="UP000480929"/>
    </source>
</evidence>
<dbReference type="Pfam" id="PF13302">
    <property type="entry name" value="Acetyltransf_3"/>
    <property type="match status" value="1"/>
</dbReference>
<accession>A0A6N7S4C7</accession>
<dbReference type="PROSITE" id="PS51186">
    <property type="entry name" value="GNAT"/>
    <property type="match status" value="1"/>
</dbReference>
<evidence type="ECO:0000259" key="1">
    <source>
        <dbReference type="PROSITE" id="PS51186"/>
    </source>
</evidence>
<sequence>MLELRPLTTADGEASYMFLQAFAPDENGFENPYHDCSKETFLTQELPLILDHAQGRNLKENYVPETWYFLWDDDQMVGLFRIRHYLTEALAQGAGHIGYGIHPDHRGKGYATRGLALAVEEAAKLIPEDEVYLSCHKDNPASLRVQLKNHARIDHEDEVEYYTRIPLPKHLHR</sequence>
<reference evidence="4 5" key="1">
    <citation type="journal article" date="2019" name="Nat. Med.">
        <title>A library of human gut bacterial isolates paired with longitudinal multiomics data enables mechanistic microbiome research.</title>
        <authorList>
            <person name="Poyet M."/>
            <person name="Groussin M."/>
            <person name="Gibbons S.M."/>
            <person name="Avila-Pacheco J."/>
            <person name="Jiang X."/>
            <person name="Kearney S.M."/>
            <person name="Perrotta A.R."/>
            <person name="Berdy B."/>
            <person name="Zhao S."/>
            <person name="Lieberman T.D."/>
            <person name="Swanson P.K."/>
            <person name="Smith M."/>
            <person name="Roesemann S."/>
            <person name="Alexander J.E."/>
            <person name="Rich S.A."/>
            <person name="Livny J."/>
            <person name="Vlamakis H."/>
            <person name="Clish C."/>
            <person name="Bullock K."/>
            <person name="Deik A."/>
            <person name="Scott J."/>
            <person name="Pierce K.A."/>
            <person name="Xavier R.J."/>
            <person name="Alm E.J."/>
        </authorList>
    </citation>
    <scope>NUCLEOTIDE SEQUENCE [LARGE SCALE GENOMIC DNA]</scope>
    <source>
        <strain evidence="2 4">BIOML-A4</strain>
        <strain evidence="3 5">BIOML-A5</strain>
    </source>
</reference>